<evidence type="ECO:0000259" key="1">
    <source>
        <dbReference type="Pfam" id="PF00583"/>
    </source>
</evidence>
<dbReference type="InterPro" id="IPR016181">
    <property type="entry name" value="Acyl_CoA_acyltransferase"/>
</dbReference>
<accession>A0A1V6MI88</accession>
<dbReference type="RefSeq" id="WP_073495452.1">
    <property type="nucleotide sequence ID" value="NZ_MPOH02000023.1"/>
</dbReference>
<dbReference type="PANTHER" id="PTHR42791:SF1">
    <property type="entry name" value="N-ACETYLTRANSFERASE DOMAIN-CONTAINING PROTEIN"/>
    <property type="match status" value="1"/>
</dbReference>
<proteinExistence type="predicted"/>
<reference evidence="3" key="1">
    <citation type="submission" date="2016-11" db="EMBL/GenBank/DDBJ databases">
        <authorList>
            <person name="Schniete J.K."/>
            <person name="Salih T."/>
            <person name="Algora Gallardo L."/>
            <person name="Martinez Fernandez S."/>
            <person name="Herron P.R."/>
        </authorList>
    </citation>
    <scope>NUCLEOTIDE SEQUENCE [LARGE SCALE GENOMIC DNA]</scope>
    <source>
        <strain evidence="3">DSM 41896</strain>
    </source>
</reference>
<dbReference type="Pfam" id="PF00583">
    <property type="entry name" value="Acetyltransf_1"/>
    <property type="match status" value="1"/>
</dbReference>
<reference evidence="2 3" key="2">
    <citation type="submission" date="2017-02" db="EMBL/GenBank/DDBJ databases">
        <title>Draft genome sequence of Streptomyces phaeoluteigriseus type strain DSM41896.</title>
        <authorList>
            <person name="Salih T.S."/>
            <person name="Algora Gallardo L."/>
            <person name="Melo Santos T."/>
            <person name="Filgueira Martinez S."/>
            <person name="Herron P.R."/>
        </authorList>
    </citation>
    <scope>NUCLEOTIDE SEQUENCE [LARGE SCALE GENOMIC DNA]</scope>
    <source>
        <strain evidence="2 3">DSM 41896</strain>
    </source>
</reference>
<organism evidence="2 3">
    <name type="scientific">Streptomyces phaeoluteigriseus</name>
    <dbReference type="NCBI Taxonomy" id="114686"/>
    <lineage>
        <taxon>Bacteria</taxon>
        <taxon>Bacillati</taxon>
        <taxon>Actinomycetota</taxon>
        <taxon>Actinomycetes</taxon>
        <taxon>Kitasatosporales</taxon>
        <taxon>Streptomycetaceae</taxon>
        <taxon>Streptomyces</taxon>
        <taxon>Streptomyces aurantiacus group</taxon>
    </lineage>
</organism>
<dbReference type="PANTHER" id="PTHR42791">
    <property type="entry name" value="GNAT FAMILY ACETYLTRANSFERASE"/>
    <property type="match status" value="1"/>
</dbReference>
<evidence type="ECO:0000313" key="3">
    <source>
        <dbReference type="Proteomes" id="UP000184286"/>
    </source>
</evidence>
<dbReference type="Gene3D" id="3.40.630.30">
    <property type="match status" value="1"/>
</dbReference>
<dbReference type="Proteomes" id="UP000184286">
    <property type="component" value="Unassembled WGS sequence"/>
</dbReference>
<keyword evidence="2" id="KW-0808">Transferase</keyword>
<dbReference type="STRING" id="114686.BM536_036900"/>
<gene>
    <name evidence="2" type="ORF">BM536_036900</name>
</gene>
<dbReference type="SUPFAM" id="SSF55729">
    <property type="entry name" value="Acyl-CoA N-acyltransferases (Nat)"/>
    <property type="match status" value="1"/>
</dbReference>
<name>A0A1V6MI88_9ACTN</name>
<evidence type="ECO:0000313" key="2">
    <source>
        <dbReference type="EMBL" id="OQD52017.1"/>
    </source>
</evidence>
<feature type="domain" description="N-acetyltransferase" evidence="1">
    <location>
        <begin position="108"/>
        <end position="185"/>
    </location>
</feature>
<dbReference type="InterPro" id="IPR000182">
    <property type="entry name" value="GNAT_dom"/>
</dbReference>
<dbReference type="OrthoDB" id="7057833at2"/>
<dbReference type="AlphaFoldDB" id="A0A1V6MI88"/>
<dbReference type="InterPro" id="IPR052523">
    <property type="entry name" value="Trichothecene_AcTrans"/>
</dbReference>
<sequence>MNIDNNKTASGHPYVRASTPADVEAIVDTMTTAFINDPLWGPAFPNVHCRAEQASSLWRLAVNSSLRYPWMLVTDNVEAAALWIPPGGRELSLEEESKFEEFLVNISNRAVADGIMNIFDKLEEVHPSEPHFYLSLLGTHSDHRGRGFGMGLLKENLTRIDALGAPAYLESSNPANNKRYASLGFTVRDAITMASGHVVTTMWRPEHA</sequence>
<protein>
    <submittedName>
        <fullName evidence="2">GNAT family N-acetyltransferase</fullName>
    </submittedName>
</protein>
<comment type="caution">
    <text evidence="2">The sequence shown here is derived from an EMBL/GenBank/DDBJ whole genome shotgun (WGS) entry which is preliminary data.</text>
</comment>
<dbReference type="GO" id="GO:0016747">
    <property type="term" value="F:acyltransferase activity, transferring groups other than amino-acyl groups"/>
    <property type="evidence" value="ECO:0007669"/>
    <property type="project" value="InterPro"/>
</dbReference>
<dbReference type="EMBL" id="MPOH02000023">
    <property type="protein sequence ID" value="OQD52017.1"/>
    <property type="molecule type" value="Genomic_DNA"/>
</dbReference>